<dbReference type="AlphaFoldDB" id="A0A240SXS5"/>
<keyword evidence="2" id="KW-1003">Cell membrane</keyword>
<dbReference type="VEuPathDB" id="VectorBase:LLOJ010719"/>
<dbReference type="Pfam" id="PF02949">
    <property type="entry name" value="7tm_6"/>
    <property type="match status" value="1"/>
</dbReference>
<comment type="similarity">
    <text evidence="10">Belongs to the insect chemoreceptor superfamily. Heteromeric odorant receptor channel (TC 1.A.69) family.</text>
</comment>
<dbReference type="GO" id="GO:0005549">
    <property type="term" value="F:odorant binding"/>
    <property type="evidence" value="ECO:0007669"/>
    <property type="project" value="InterPro"/>
</dbReference>
<sequence>MLEEYHSGLKRILLFFFRAWGLDFLPKPKRKVLIFLKHSLYPIYAMYGVFCELWHLIYQMEDFSDLIDVAFSITLAIGMFQGVLIYLVIIVGNRGKIMEIFEFFEQLIKTHDPTMREIRRRNFEVSMRTSFICAKYFLSANLLSWTTITIFNTIRTNFTGPMMYHIPGLPTGSVFFYPINLIHQTIMFFQGYAIIMFSDVTIMITIMCCQAELEAIAEFISHLNDSDHPKEDATEVLRKIYSIHMILSVYTKKIAGAFWHIYLYKLLTIMMYLCSMFIVFQTEEEIPFVAVISVLVMASEVFILCFFGQILSNSSEKMQNALYMTKWYKMSNKNQKTLLMLMLRFQDPVKIETFAVGTITIYTFVQICKASISYAAFLYAVFK</sequence>
<dbReference type="GO" id="GO:0007165">
    <property type="term" value="P:signal transduction"/>
    <property type="evidence" value="ECO:0007669"/>
    <property type="project" value="UniProtKB-KW"/>
</dbReference>
<reference evidence="11" key="1">
    <citation type="submission" date="2020-05" db="UniProtKB">
        <authorList>
            <consortium name="EnsemblMetazoa"/>
        </authorList>
    </citation>
    <scope>IDENTIFICATION</scope>
    <source>
        <strain evidence="11">Jacobina</strain>
    </source>
</reference>
<evidence type="ECO:0000256" key="1">
    <source>
        <dbReference type="ARBA" id="ARBA00004651"/>
    </source>
</evidence>
<comment type="caution">
    <text evidence="10">Lacks conserved residue(s) required for the propagation of feature annotation.</text>
</comment>
<feature type="transmembrane region" description="Helical" evidence="10">
    <location>
        <begin position="174"/>
        <end position="197"/>
    </location>
</feature>
<evidence type="ECO:0000256" key="5">
    <source>
        <dbReference type="ARBA" id="ARBA00022725"/>
    </source>
</evidence>
<dbReference type="EnsemblMetazoa" id="LLOJ010719-RA">
    <property type="protein sequence ID" value="LLOJ010719-PA"/>
    <property type="gene ID" value="LLOJ010719"/>
</dbReference>
<dbReference type="VEuPathDB" id="VectorBase:LLONM1_008852"/>
<feature type="transmembrane region" description="Helical" evidence="10">
    <location>
        <begin position="69"/>
        <end position="91"/>
    </location>
</feature>
<keyword evidence="4 10" id="KW-0812">Transmembrane</keyword>
<name>A0A240SXS5_LUTLO</name>
<feature type="transmembrane region" description="Helical" evidence="10">
    <location>
        <begin position="262"/>
        <end position="280"/>
    </location>
</feature>
<evidence type="ECO:0000256" key="2">
    <source>
        <dbReference type="ARBA" id="ARBA00022475"/>
    </source>
</evidence>
<evidence type="ECO:0000256" key="3">
    <source>
        <dbReference type="ARBA" id="ARBA00022606"/>
    </source>
</evidence>
<evidence type="ECO:0000313" key="11">
    <source>
        <dbReference type="EnsemblMetazoa" id="LLOJ010719-PA"/>
    </source>
</evidence>
<evidence type="ECO:0000256" key="10">
    <source>
        <dbReference type="RuleBase" id="RU351113"/>
    </source>
</evidence>
<keyword evidence="12" id="KW-1185">Reference proteome</keyword>
<evidence type="ECO:0000256" key="6">
    <source>
        <dbReference type="ARBA" id="ARBA00022989"/>
    </source>
</evidence>
<dbReference type="InterPro" id="IPR004117">
    <property type="entry name" value="7tm6_olfct_rcpt"/>
</dbReference>
<accession>A0A240SXS5</accession>
<organism evidence="11 12">
    <name type="scientific">Lutzomyia longipalpis</name>
    <name type="common">Sand fly</name>
    <dbReference type="NCBI Taxonomy" id="7200"/>
    <lineage>
        <taxon>Eukaryota</taxon>
        <taxon>Metazoa</taxon>
        <taxon>Ecdysozoa</taxon>
        <taxon>Arthropoda</taxon>
        <taxon>Hexapoda</taxon>
        <taxon>Insecta</taxon>
        <taxon>Pterygota</taxon>
        <taxon>Neoptera</taxon>
        <taxon>Endopterygota</taxon>
        <taxon>Diptera</taxon>
        <taxon>Nematocera</taxon>
        <taxon>Psychodoidea</taxon>
        <taxon>Psychodidae</taxon>
        <taxon>Lutzomyia</taxon>
        <taxon>Lutzomyia</taxon>
    </lineage>
</organism>
<evidence type="ECO:0000256" key="9">
    <source>
        <dbReference type="ARBA" id="ARBA00023224"/>
    </source>
</evidence>
<keyword evidence="6 10" id="KW-1133">Transmembrane helix</keyword>
<feature type="transmembrane region" description="Helical" evidence="10">
    <location>
        <begin position="286"/>
        <end position="308"/>
    </location>
</feature>
<dbReference type="PANTHER" id="PTHR21137:SF35">
    <property type="entry name" value="ODORANT RECEPTOR 19A-RELATED"/>
    <property type="match status" value="1"/>
</dbReference>
<feature type="transmembrane region" description="Helical" evidence="10">
    <location>
        <begin position="136"/>
        <end position="154"/>
    </location>
</feature>
<protein>
    <recommendedName>
        <fullName evidence="10">Odorant receptor</fullName>
    </recommendedName>
</protein>
<dbReference type="GO" id="GO:0005886">
    <property type="term" value="C:plasma membrane"/>
    <property type="evidence" value="ECO:0007669"/>
    <property type="project" value="UniProtKB-SubCell"/>
</dbReference>
<dbReference type="Proteomes" id="UP000092461">
    <property type="component" value="Unassembled WGS sequence"/>
</dbReference>
<keyword evidence="8 10" id="KW-0675">Receptor</keyword>
<dbReference type="EMBL" id="AJWK01034636">
    <property type="status" value="NOT_ANNOTATED_CDS"/>
    <property type="molecule type" value="Genomic_DNA"/>
</dbReference>
<dbReference type="PANTHER" id="PTHR21137">
    <property type="entry name" value="ODORANT RECEPTOR"/>
    <property type="match status" value="1"/>
</dbReference>
<dbReference type="GO" id="GO:0004984">
    <property type="term" value="F:olfactory receptor activity"/>
    <property type="evidence" value="ECO:0007669"/>
    <property type="project" value="InterPro"/>
</dbReference>
<evidence type="ECO:0000313" key="12">
    <source>
        <dbReference type="Proteomes" id="UP000092461"/>
    </source>
</evidence>
<evidence type="ECO:0000256" key="7">
    <source>
        <dbReference type="ARBA" id="ARBA00023136"/>
    </source>
</evidence>
<feature type="transmembrane region" description="Helical" evidence="10">
    <location>
        <begin position="39"/>
        <end position="57"/>
    </location>
</feature>
<keyword evidence="9 10" id="KW-0807">Transducer</keyword>
<keyword evidence="3 10" id="KW-0716">Sensory transduction</keyword>
<keyword evidence="5 10" id="KW-0552">Olfaction</keyword>
<comment type="subcellular location">
    <subcellularLocation>
        <location evidence="1 10">Cell membrane</location>
        <topology evidence="1 10">Multi-pass membrane protein</topology>
    </subcellularLocation>
</comment>
<proteinExistence type="inferred from homology"/>
<evidence type="ECO:0000256" key="8">
    <source>
        <dbReference type="ARBA" id="ARBA00023170"/>
    </source>
</evidence>
<keyword evidence="7 10" id="KW-0472">Membrane</keyword>
<evidence type="ECO:0000256" key="4">
    <source>
        <dbReference type="ARBA" id="ARBA00022692"/>
    </source>
</evidence>